<dbReference type="InParanoid" id="A8NSE6"/>
<comment type="subcellular location">
    <subcellularLocation>
        <location evidence="1">Mitochondrion inner membrane</location>
    </subcellularLocation>
</comment>
<dbReference type="eggNOG" id="ENOG502S3BD">
    <property type="taxonomic scope" value="Eukaryota"/>
</dbReference>
<evidence type="ECO:0000256" key="6">
    <source>
        <dbReference type="ARBA" id="ARBA00022989"/>
    </source>
</evidence>
<keyword evidence="4 10" id="KW-0812">Transmembrane</keyword>
<dbReference type="AlphaFoldDB" id="A8NSE6"/>
<comment type="similarity">
    <text evidence="2">Belongs to the COX20 family.</text>
</comment>
<keyword evidence="7" id="KW-0496">Mitochondrion</keyword>
<evidence type="ECO:0000256" key="1">
    <source>
        <dbReference type="ARBA" id="ARBA00004273"/>
    </source>
</evidence>
<dbReference type="Proteomes" id="UP000001861">
    <property type="component" value="Unassembled WGS sequence"/>
</dbReference>
<feature type="region of interest" description="Disordered" evidence="9">
    <location>
        <begin position="1"/>
        <end position="27"/>
    </location>
</feature>
<keyword evidence="8 10" id="KW-0472">Membrane</keyword>
<dbReference type="GO" id="GO:0005743">
    <property type="term" value="C:mitochondrial inner membrane"/>
    <property type="evidence" value="ECO:0007669"/>
    <property type="project" value="UniProtKB-SubCell"/>
</dbReference>
<dbReference type="OMA" id="TGNYWTD"/>
<gene>
    <name evidence="11" type="ORF">CC1G_04987</name>
</gene>
<feature type="transmembrane region" description="Helical" evidence="10">
    <location>
        <begin position="72"/>
        <end position="91"/>
    </location>
</feature>
<evidence type="ECO:0000313" key="12">
    <source>
        <dbReference type="Proteomes" id="UP000001861"/>
    </source>
</evidence>
<keyword evidence="12" id="KW-1185">Reference proteome</keyword>
<dbReference type="OrthoDB" id="14603at2759"/>
<sequence length="132" mass="13971">MASPNPDQQQPSAIPPPPSRLPPPTGNLVYDSFQSARHVTELPCARNSLLYGIAGGVGIGVVRGLSAPPMVAGHWAVGTFALISLGSWHLCQKQFRDERRRIEQIIESMPPRKVKQDGAGEAGTGSTSTSSA</sequence>
<dbReference type="EMBL" id="AACS02000008">
    <property type="protein sequence ID" value="EAU85770.2"/>
    <property type="molecule type" value="Genomic_DNA"/>
</dbReference>
<dbReference type="GO" id="GO:0033617">
    <property type="term" value="P:mitochondrial respiratory chain complex IV assembly"/>
    <property type="evidence" value="ECO:0007669"/>
    <property type="project" value="InterPro"/>
</dbReference>
<dbReference type="GeneID" id="6012534"/>
<name>A8NSE6_COPC7</name>
<dbReference type="RefSeq" id="XP_001835994.2">
    <property type="nucleotide sequence ID" value="XM_001835942.2"/>
</dbReference>
<dbReference type="PANTHER" id="PTHR31586:SF1">
    <property type="entry name" value="CYTOCHROME C OXIDASE ASSEMBLY PROTEIN COX20, MITOCHONDRIAL"/>
    <property type="match status" value="1"/>
</dbReference>
<proteinExistence type="inferred from homology"/>
<evidence type="ECO:0000256" key="3">
    <source>
        <dbReference type="ARBA" id="ARBA00017689"/>
    </source>
</evidence>
<dbReference type="PANTHER" id="PTHR31586">
    <property type="entry name" value="CYTOCHROME C OXIDASE PROTEIN 20"/>
    <property type="match status" value="1"/>
</dbReference>
<dbReference type="PRINTS" id="PR02049">
    <property type="entry name" value="PROTEINF36A"/>
</dbReference>
<keyword evidence="6 10" id="KW-1133">Transmembrane helix</keyword>
<dbReference type="HOGENOM" id="CLU_101495_2_1_1"/>
<feature type="compositionally biased region" description="Low complexity" evidence="9">
    <location>
        <begin position="1"/>
        <end position="12"/>
    </location>
</feature>
<evidence type="ECO:0000256" key="8">
    <source>
        <dbReference type="ARBA" id="ARBA00023136"/>
    </source>
</evidence>
<organism evidence="11 12">
    <name type="scientific">Coprinopsis cinerea (strain Okayama-7 / 130 / ATCC MYA-4618 / FGSC 9003)</name>
    <name type="common">Inky cap fungus</name>
    <name type="synonym">Hormographiella aspergillata</name>
    <dbReference type="NCBI Taxonomy" id="240176"/>
    <lineage>
        <taxon>Eukaryota</taxon>
        <taxon>Fungi</taxon>
        <taxon>Dikarya</taxon>
        <taxon>Basidiomycota</taxon>
        <taxon>Agaricomycotina</taxon>
        <taxon>Agaricomycetes</taxon>
        <taxon>Agaricomycetidae</taxon>
        <taxon>Agaricales</taxon>
        <taxon>Agaricineae</taxon>
        <taxon>Psathyrellaceae</taxon>
        <taxon>Coprinopsis</taxon>
    </lineage>
</organism>
<evidence type="ECO:0000256" key="10">
    <source>
        <dbReference type="SAM" id="Phobius"/>
    </source>
</evidence>
<feature type="transmembrane region" description="Helical" evidence="10">
    <location>
        <begin position="48"/>
        <end position="66"/>
    </location>
</feature>
<reference evidence="11 12" key="1">
    <citation type="journal article" date="2010" name="Proc. Natl. Acad. Sci. U.S.A.">
        <title>Insights into evolution of multicellular fungi from the assembled chromosomes of the mushroom Coprinopsis cinerea (Coprinus cinereus).</title>
        <authorList>
            <person name="Stajich J.E."/>
            <person name="Wilke S.K."/>
            <person name="Ahren D."/>
            <person name="Au C.H."/>
            <person name="Birren B.W."/>
            <person name="Borodovsky M."/>
            <person name="Burns C."/>
            <person name="Canback B."/>
            <person name="Casselton L.A."/>
            <person name="Cheng C.K."/>
            <person name="Deng J."/>
            <person name="Dietrich F.S."/>
            <person name="Fargo D.C."/>
            <person name="Farman M.L."/>
            <person name="Gathman A.C."/>
            <person name="Goldberg J."/>
            <person name="Guigo R."/>
            <person name="Hoegger P.J."/>
            <person name="Hooker J.B."/>
            <person name="Huggins A."/>
            <person name="James T.Y."/>
            <person name="Kamada T."/>
            <person name="Kilaru S."/>
            <person name="Kodira C."/>
            <person name="Kues U."/>
            <person name="Kupfer D."/>
            <person name="Kwan H.S."/>
            <person name="Lomsadze A."/>
            <person name="Li W."/>
            <person name="Lilly W.W."/>
            <person name="Ma L.J."/>
            <person name="Mackey A.J."/>
            <person name="Manning G."/>
            <person name="Martin F."/>
            <person name="Muraguchi H."/>
            <person name="Natvig D.O."/>
            <person name="Palmerini H."/>
            <person name="Ramesh M.A."/>
            <person name="Rehmeyer C.J."/>
            <person name="Roe B.A."/>
            <person name="Shenoy N."/>
            <person name="Stanke M."/>
            <person name="Ter-Hovhannisyan V."/>
            <person name="Tunlid A."/>
            <person name="Velagapudi R."/>
            <person name="Vision T.J."/>
            <person name="Zeng Q."/>
            <person name="Zolan M.E."/>
            <person name="Pukkila P.J."/>
        </authorList>
    </citation>
    <scope>NUCLEOTIDE SEQUENCE [LARGE SCALE GENOMIC DNA]</scope>
    <source>
        <strain evidence="12">Okayama-7 / 130 / ATCC MYA-4618 / FGSC 9003</strain>
    </source>
</reference>
<feature type="compositionally biased region" description="Pro residues" evidence="9">
    <location>
        <begin position="13"/>
        <end position="25"/>
    </location>
</feature>
<evidence type="ECO:0000256" key="4">
    <source>
        <dbReference type="ARBA" id="ARBA00022692"/>
    </source>
</evidence>
<dbReference type="InterPro" id="IPR022533">
    <property type="entry name" value="Cox20"/>
</dbReference>
<comment type="caution">
    <text evidence="11">The sequence shown here is derived from an EMBL/GenBank/DDBJ whole genome shotgun (WGS) entry which is preliminary data.</text>
</comment>
<evidence type="ECO:0000313" key="11">
    <source>
        <dbReference type="EMBL" id="EAU85770.2"/>
    </source>
</evidence>
<dbReference type="VEuPathDB" id="FungiDB:CC1G_04987"/>
<dbReference type="KEGG" id="cci:CC1G_04987"/>
<protein>
    <recommendedName>
        <fullName evidence="3">Cytochrome c oxidase assembly protein COX20, mitochondrial</fullName>
    </recommendedName>
</protein>
<evidence type="ECO:0000256" key="7">
    <source>
        <dbReference type="ARBA" id="ARBA00023128"/>
    </source>
</evidence>
<keyword evidence="5" id="KW-0999">Mitochondrion inner membrane</keyword>
<dbReference type="Pfam" id="PF12597">
    <property type="entry name" value="Cox20"/>
    <property type="match status" value="1"/>
</dbReference>
<evidence type="ECO:0000256" key="5">
    <source>
        <dbReference type="ARBA" id="ARBA00022792"/>
    </source>
</evidence>
<evidence type="ECO:0000256" key="2">
    <source>
        <dbReference type="ARBA" id="ARBA00009575"/>
    </source>
</evidence>
<evidence type="ECO:0000256" key="9">
    <source>
        <dbReference type="SAM" id="MobiDB-lite"/>
    </source>
</evidence>
<accession>A8NSE6</accession>
<feature type="region of interest" description="Disordered" evidence="9">
    <location>
        <begin position="106"/>
        <end position="132"/>
    </location>
</feature>